<keyword evidence="1" id="KW-0378">Hydrolase</keyword>
<accession>A0ACC6QL42</accession>
<evidence type="ECO:0000313" key="2">
    <source>
        <dbReference type="Proteomes" id="UP001375539"/>
    </source>
</evidence>
<dbReference type="EC" id="3.-.-.-" evidence="1"/>
<comment type="caution">
    <text evidence="1">The sequence shown here is derived from an EMBL/GenBank/DDBJ whole genome shotgun (WGS) entry which is preliminary data.</text>
</comment>
<proteinExistence type="predicted"/>
<evidence type="ECO:0000313" key="1">
    <source>
        <dbReference type="EMBL" id="MEJ8658986.1"/>
    </source>
</evidence>
<reference evidence="1" key="1">
    <citation type="submission" date="2024-03" db="EMBL/GenBank/DDBJ databases">
        <title>Novel Streptomyces species of biotechnological and ecological value are a feature of Machair soil.</title>
        <authorList>
            <person name="Prole J.R."/>
            <person name="Goodfellow M."/>
            <person name="Allenby N."/>
            <person name="Ward A.C."/>
        </authorList>
    </citation>
    <scope>NUCLEOTIDE SEQUENCE</scope>
    <source>
        <strain evidence="1">MS1.AVA.4</strain>
    </source>
</reference>
<name>A0ACC6QL42_9ACTN</name>
<sequence length="286" mass="30364">MPETSGTTTTSPGTAGRTRLRIASALAAMSLAAVALTGCSMDRVSPSEARADAMENPAASTAGDGKSQAAGSAGRNAASAKAPVDCEKAKCIALTFDGGPGKDTPQLLDILKKEKVHATFFLLGENHVLKYPETVRRLAAEGHEVANHTWTHERLDTLDKDAIRDELARTQDAIAAITGKKPTLMRPPQGRINDDVTAVSKELGLSLVLWSTTAKDFSTTDSALIAERTLDQADRDGIILLHDIYDGTVPAVPAIITELKKRGYTFVTVPELLHPAKPVPGTVYDQ</sequence>
<protein>
    <submittedName>
        <fullName evidence="1">Polysaccharide deacetylase family protein</fullName>
        <ecNumber evidence="1">3.-.-.-</ecNumber>
    </submittedName>
</protein>
<organism evidence="1 2">
    <name type="scientific">Streptomyces pratisoli</name>
    <dbReference type="NCBI Taxonomy" id="3139917"/>
    <lineage>
        <taxon>Bacteria</taxon>
        <taxon>Bacillati</taxon>
        <taxon>Actinomycetota</taxon>
        <taxon>Actinomycetes</taxon>
        <taxon>Kitasatosporales</taxon>
        <taxon>Streptomycetaceae</taxon>
        <taxon>Streptomyces</taxon>
    </lineage>
</organism>
<keyword evidence="2" id="KW-1185">Reference proteome</keyword>
<dbReference type="Proteomes" id="UP001375539">
    <property type="component" value="Unassembled WGS sequence"/>
</dbReference>
<dbReference type="EMBL" id="JBBKAI010000002">
    <property type="protein sequence ID" value="MEJ8658986.1"/>
    <property type="molecule type" value="Genomic_DNA"/>
</dbReference>
<gene>
    <name evidence="1" type="ORF">WKI58_21120</name>
</gene>